<comment type="caution">
    <text evidence="6">The sequence shown here is derived from an EMBL/GenBank/DDBJ whole genome shotgun (WGS) entry which is preliminary data.</text>
</comment>
<dbReference type="RefSeq" id="WP_202081771.1">
    <property type="nucleotide sequence ID" value="NZ_JAERTZ010000001.1"/>
</dbReference>
<dbReference type="EMBL" id="JAERTZ010000001">
    <property type="protein sequence ID" value="MBL1375807.1"/>
    <property type="molecule type" value="Genomic_DNA"/>
</dbReference>
<dbReference type="Gene3D" id="1.10.10.10">
    <property type="entry name" value="Winged helix-like DNA-binding domain superfamily/Winged helix DNA-binding domain"/>
    <property type="match status" value="1"/>
</dbReference>
<evidence type="ECO:0000313" key="7">
    <source>
        <dbReference type="Proteomes" id="UP000638570"/>
    </source>
</evidence>
<dbReference type="PANTHER" id="PTHR30126">
    <property type="entry name" value="HTH-TYPE TRANSCRIPTIONAL REGULATOR"/>
    <property type="match status" value="1"/>
</dbReference>
<organism evidence="6 7">
    <name type="scientific">Zobellella iuensis</name>
    <dbReference type="NCBI Taxonomy" id="2803811"/>
    <lineage>
        <taxon>Bacteria</taxon>
        <taxon>Pseudomonadati</taxon>
        <taxon>Pseudomonadota</taxon>
        <taxon>Gammaproteobacteria</taxon>
        <taxon>Aeromonadales</taxon>
        <taxon>Aeromonadaceae</taxon>
        <taxon>Zobellella</taxon>
    </lineage>
</organism>
<dbReference type="PRINTS" id="PR00039">
    <property type="entry name" value="HTHLYSR"/>
</dbReference>
<protein>
    <submittedName>
        <fullName evidence="6">LysR family transcriptional regulator</fullName>
    </submittedName>
</protein>
<feature type="domain" description="HTH lysR-type" evidence="5">
    <location>
        <begin position="7"/>
        <end position="64"/>
    </location>
</feature>
<dbReference type="PANTHER" id="PTHR30126:SF91">
    <property type="entry name" value="LYSR FAMILY TRANSCRIPTIONAL REGULATOR"/>
    <property type="match status" value="1"/>
</dbReference>
<accession>A0ABS1QLR9</accession>
<dbReference type="Pfam" id="PF03466">
    <property type="entry name" value="LysR_substrate"/>
    <property type="match status" value="1"/>
</dbReference>
<name>A0ABS1QLR9_9GAMM</name>
<proteinExistence type="inferred from homology"/>
<keyword evidence="4" id="KW-0804">Transcription</keyword>
<keyword evidence="3" id="KW-0238">DNA-binding</keyword>
<comment type="similarity">
    <text evidence="1">Belongs to the LysR transcriptional regulatory family.</text>
</comment>
<keyword evidence="2" id="KW-0805">Transcription regulation</keyword>
<keyword evidence="7" id="KW-1185">Reference proteome</keyword>
<sequence>MHHSFGFDLRALEVFVHIVDSGNMTAAAERLGMTQSSISQNLSNLEKNLNTRLLDRSVRPLEITRAGRFFYDRASQLLQEAKATSKAMQKGRFDKLRHVRIALVDSLATAVGKPLADAVKRHTEQWSMTTGLSHMHGEALLSRHVDIIISDDALMDYPELSRYRILREPFVLVLPKAFGGDSRQLGTLLKQLDFVRYPAHSLIGQRIERHLRYRRVEPPHRLVMDNSYAVLSMVAAGLGWTITTPLCLFQSGIWLPQVRCVPIPGGHFYRNLTLVTRRDELHELPRVIASDIRQILLQEFMPAMAGHLPWLGDNVEICDLSH</sequence>
<evidence type="ECO:0000259" key="5">
    <source>
        <dbReference type="PROSITE" id="PS50931"/>
    </source>
</evidence>
<evidence type="ECO:0000256" key="1">
    <source>
        <dbReference type="ARBA" id="ARBA00009437"/>
    </source>
</evidence>
<evidence type="ECO:0000313" key="6">
    <source>
        <dbReference type="EMBL" id="MBL1375807.1"/>
    </source>
</evidence>
<dbReference type="PROSITE" id="PS50931">
    <property type="entry name" value="HTH_LYSR"/>
    <property type="match status" value="1"/>
</dbReference>
<reference evidence="7" key="1">
    <citation type="submission" date="2021-01" db="EMBL/GenBank/DDBJ databases">
        <title>Genome public.</title>
        <authorList>
            <person name="Liu C."/>
            <person name="Sun Q."/>
        </authorList>
    </citation>
    <scope>NUCLEOTIDE SEQUENCE [LARGE SCALE GENOMIC DNA]</scope>
    <source>
        <strain evidence="7">CGMCC 1.18722</strain>
    </source>
</reference>
<dbReference type="Proteomes" id="UP000638570">
    <property type="component" value="Unassembled WGS sequence"/>
</dbReference>
<dbReference type="InterPro" id="IPR005119">
    <property type="entry name" value="LysR_subst-bd"/>
</dbReference>
<dbReference type="SUPFAM" id="SSF53850">
    <property type="entry name" value="Periplasmic binding protein-like II"/>
    <property type="match status" value="1"/>
</dbReference>
<dbReference type="CDD" id="cd05466">
    <property type="entry name" value="PBP2_LTTR_substrate"/>
    <property type="match status" value="1"/>
</dbReference>
<dbReference type="Pfam" id="PF00126">
    <property type="entry name" value="HTH_1"/>
    <property type="match status" value="1"/>
</dbReference>
<evidence type="ECO:0000256" key="4">
    <source>
        <dbReference type="ARBA" id="ARBA00023163"/>
    </source>
</evidence>
<dbReference type="InterPro" id="IPR000847">
    <property type="entry name" value="LysR_HTH_N"/>
</dbReference>
<evidence type="ECO:0000256" key="3">
    <source>
        <dbReference type="ARBA" id="ARBA00023125"/>
    </source>
</evidence>
<evidence type="ECO:0000256" key="2">
    <source>
        <dbReference type="ARBA" id="ARBA00023015"/>
    </source>
</evidence>
<dbReference type="SUPFAM" id="SSF46785">
    <property type="entry name" value="Winged helix' DNA-binding domain"/>
    <property type="match status" value="1"/>
</dbReference>
<dbReference type="InterPro" id="IPR036390">
    <property type="entry name" value="WH_DNA-bd_sf"/>
</dbReference>
<dbReference type="InterPro" id="IPR036388">
    <property type="entry name" value="WH-like_DNA-bd_sf"/>
</dbReference>
<dbReference type="Gene3D" id="3.40.190.290">
    <property type="match status" value="1"/>
</dbReference>
<gene>
    <name evidence="6" type="ORF">JKV55_00460</name>
</gene>